<keyword evidence="4" id="KW-0597">Phosphoprotein</keyword>
<dbReference type="InterPro" id="IPR045851">
    <property type="entry name" value="AMP-bd_C_sf"/>
</dbReference>
<dbReference type="InterPro" id="IPR036736">
    <property type="entry name" value="ACP-like_sf"/>
</dbReference>
<dbReference type="Gene3D" id="3.40.50.1820">
    <property type="entry name" value="alpha/beta hydrolase"/>
    <property type="match status" value="1"/>
</dbReference>
<dbReference type="Gene3D" id="3.30.559.10">
    <property type="entry name" value="Chloramphenicol acetyltransferase-like domain"/>
    <property type="match status" value="1"/>
</dbReference>
<dbReference type="Pfam" id="PF00668">
    <property type="entry name" value="Condensation"/>
    <property type="match status" value="1"/>
</dbReference>
<dbReference type="Pfam" id="PF00550">
    <property type="entry name" value="PP-binding"/>
    <property type="match status" value="1"/>
</dbReference>
<dbReference type="GO" id="GO:0047527">
    <property type="term" value="F:2,3-dihydroxybenzoate-serine ligase activity"/>
    <property type="evidence" value="ECO:0007669"/>
    <property type="project" value="TreeGrafter"/>
</dbReference>
<dbReference type="InterPro" id="IPR000873">
    <property type="entry name" value="AMP-dep_synth/lig_dom"/>
</dbReference>
<dbReference type="FunFam" id="3.40.50.980:FF:000002">
    <property type="entry name" value="Enterobactin synthetase component F"/>
    <property type="match status" value="1"/>
</dbReference>
<dbReference type="Gene3D" id="3.30.559.30">
    <property type="entry name" value="Nonribosomal peptide synthetase, condensation domain"/>
    <property type="match status" value="1"/>
</dbReference>
<dbReference type="PROSITE" id="PS50075">
    <property type="entry name" value="CARRIER"/>
    <property type="match status" value="1"/>
</dbReference>
<dbReference type="FunFam" id="3.30.300.30:FF:000010">
    <property type="entry name" value="Enterobactin synthetase component F"/>
    <property type="match status" value="1"/>
</dbReference>
<dbReference type="GO" id="GO:0005829">
    <property type="term" value="C:cytosol"/>
    <property type="evidence" value="ECO:0007669"/>
    <property type="project" value="TreeGrafter"/>
</dbReference>
<evidence type="ECO:0000313" key="6">
    <source>
        <dbReference type="EMBL" id="ABU70377.1"/>
    </source>
</evidence>
<organism evidence="6 7">
    <name type="scientific">Vibrio campbellii (strain ATCC BAA-1116)</name>
    <dbReference type="NCBI Taxonomy" id="2902295"/>
    <lineage>
        <taxon>Bacteria</taxon>
        <taxon>Pseudomonadati</taxon>
        <taxon>Pseudomonadota</taxon>
        <taxon>Gammaproteobacteria</taxon>
        <taxon>Vibrionales</taxon>
        <taxon>Vibrionaceae</taxon>
        <taxon>Vibrio</taxon>
    </lineage>
</organism>
<gene>
    <name evidence="6" type="ordered locus">VIBHAR_01401</name>
</gene>
<dbReference type="InterPro" id="IPR025110">
    <property type="entry name" value="AMP-bd_C"/>
</dbReference>
<dbReference type="InterPro" id="IPR020845">
    <property type="entry name" value="AMP-binding_CS"/>
</dbReference>
<dbReference type="Pfam" id="PF00501">
    <property type="entry name" value="AMP-binding"/>
    <property type="match status" value="1"/>
</dbReference>
<name>A7MT06_VIBC1</name>
<dbReference type="Gene3D" id="3.30.300.30">
    <property type="match status" value="1"/>
</dbReference>
<reference evidence="6 7" key="1">
    <citation type="submission" date="2007-08" db="EMBL/GenBank/DDBJ databases">
        <authorList>
            <consortium name="The Vibrio harveyi Genome Sequencing Project"/>
            <person name="Bassler B."/>
            <person name="Clifton S.W."/>
            <person name="Fulton L."/>
            <person name="Delehaunty K."/>
            <person name="Fronick C."/>
            <person name="Harrison M."/>
            <person name="Markivic C."/>
            <person name="Fulton R."/>
            <person name="Tin-Wollam A.-M."/>
            <person name="Shah N."/>
            <person name="Pepin K."/>
            <person name="Nash W."/>
            <person name="Thiruvilangam P."/>
            <person name="Bhonagiri V."/>
            <person name="Waters C."/>
            <person name="Tu K.C."/>
            <person name="Irgon J."/>
            <person name="Wilson R.K."/>
        </authorList>
    </citation>
    <scope>NUCLEOTIDE SEQUENCE [LARGE SCALE GENOMIC DNA]</scope>
    <source>
        <strain evidence="7">ATCC BAA-1116 / BB120</strain>
    </source>
</reference>
<dbReference type="PANTHER" id="PTHR45527">
    <property type="entry name" value="NONRIBOSOMAL PEPTIDE SYNTHETASE"/>
    <property type="match status" value="1"/>
</dbReference>
<proteinExistence type="inferred from homology"/>
<dbReference type="PATRIC" id="fig|338187.25.peg.1252"/>
<dbReference type="InterPro" id="IPR023213">
    <property type="entry name" value="CAT-like_dom_sf"/>
</dbReference>
<dbReference type="FunFam" id="2.30.38.10:FF:000001">
    <property type="entry name" value="Non-ribosomal peptide synthetase PvdI"/>
    <property type="match status" value="1"/>
</dbReference>
<evidence type="ECO:0000256" key="2">
    <source>
        <dbReference type="ARBA" id="ARBA00006432"/>
    </source>
</evidence>
<dbReference type="SUPFAM" id="SSF56801">
    <property type="entry name" value="Acetyl-CoA synthetase-like"/>
    <property type="match status" value="1"/>
</dbReference>
<dbReference type="NCBIfam" id="TIGR01733">
    <property type="entry name" value="AA-adenyl-dom"/>
    <property type="match status" value="1"/>
</dbReference>
<dbReference type="PANTHER" id="PTHR45527:SF1">
    <property type="entry name" value="FATTY ACID SYNTHASE"/>
    <property type="match status" value="1"/>
</dbReference>
<dbReference type="GO" id="GO:0043041">
    <property type="term" value="P:amino acid activation for nonribosomal peptide biosynthetic process"/>
    <property type="evidence" value="ECO:0007669"/>
    <property type="project" value="TreeGrafter"/>
</dbReference>
<dbReference type="KEGG" id="vha:VIBHAR_01401"/>
<evidence type="ECO:0000313" key="7">
    <source>
        <dbReference type="Proteomes" id="UP000008152"/>
    </source>
</evidence>
<dbReference type="SMART" id="SM00823">
    <property type="entry name" value="PKS_PP"/>
    <property type="match status" value="1"/>
</dbReference>
<dbReference type="InterPro" id="IPR006162">
    <property type="entry name" value="Ppantetheine_attach_site"/>
</dbReference>
<comment type="cofactor">
    <cofactor evidence="1">
        <name>pantetheine 4'-phosphate</name>
        <dbReference type="ChEBI" id="CHEBI:47942"/>
    </cofactor>
</comment>
<protein>
    <recommendedName>
        <fullName evidence="5">Carrier domain-containing protein</fullName>
    </recommendedName>
</protein>
<dbReference type="InterPro" id="IPR001242">
    <property type="entry name" value="Condensation_dom"/>
</dbReference>
<comment type="similarity">
    <text evidence="2">Belongs to the ATP-dependent AMP-binding enzyme family.</text>
</comment>
<evidence type="ECO:0000259" key="5">
    <source>
        <dbReference type="PROSITE" id="PS50075"/>
    </source>
</evidence>
<dbReference type="Gene3D" id="2.30.38.10">
    <property type="entry name" value="Luciferase, Domain 3"/>
    <property type="match status" value="1"/>
</dbReference>
<dbReference type="InterPro" id="IPR009081">
    <property type="entry name" value="PP-bd_ACP"/>
</dbReference>
<sequence>MNMYDLPYTAEQLLPLTDAQAGIWFAQLRDPENPIYKTGEYLVIDGKVDEPCFVEAVKTAIDEVDSLHAKFVTTTEGPRMVIDRQNWQVERIDFSQQDAPLDAAVDWMKSELKQPVDLEQGPLFVMALLKLSEDQFVWFLSLHHIAIDGYSMSLVAGRVAHIYGQLAQGKPFDKIEFVDQQALLKEDDDYKASEKYQKDRAFYLQRYADHSDTVNLAGKPTVTSDRFLRLKGAMEVDDFQRMESLAKQCRTHWYSVLIASIAAYVHRMTRSNEVVLGVPLMGRLGSVAIQTPAMRVNILPVRVSFEQGLDIKMLVKQVNQEFSSVRRHQSYRYEELHRELNLVKDNRNLFGPLVNIMPFEYEHKFGELNSKAHNLSAGPVDDISFYCYELDGQLHIDMDANPELYSEKDIHEHQQRLFHFMSDFFAIAQAQDPALCQVSDINILLAGEREKVIETWNDTDHEVPETTLAALLARQRILTPHSPAIIFEGQKLSYEELAKKVYSLTNWLTAEGVTLGDRIAVCVPRSEELIVVQQAILAAGAVYVPVDPDYPEGRIHYMLESSAPKFVFSTSALQDKLPHGVEVKLVDDDTLPTIYKRVEPLPPQVKPEPHSPAYMIYTSGSTGKPKGVVVTHDAIVNRLLWMHDQYPITAKDRVLQKTPAGFDVSVWEFFWPMMVGSCLVIAKPDGHKDPIYLQDLIHREKITTLHFVPSMLQIFVQQADPDLCQSLRQVFCSGEALPIELVNHYYQAFNAPLHNLYGPTEAAVDVTYWPSEANTEGTSIPIGRPVWNTQIYILDDALNPVPPGVVGHLYIAGRQLAQGYHGQPELTAERFIENPFGPQGSRMYLSGDLARWREDGAIEYCGRSDFQVKIRGFRIELEEIENALANHPSVAQVAVLAQEYNDGDKRLVAYVTAENTEQGIDSNALQTYLAEPLPEYMVPSYFVELEAFPLTPNGKLDRSALPKPDLSGQVGTKGPSNLVEERLCKLFCQLLDLPAVGVDDNFFELGGHSLLAAQLIAHVKEIMGIELSLAAVFESPTVSGIAAKLNGSESDDALSILLPLRQREGKAAIFCVHPAGGLSWCYAALTPIIPSNVPLYGVQARNLGDPSAPLPKSMKEMAEDYVAAIREEQPFGPYHLLGWSIGGMIVHLMAGILQEQGQEVGLVTLLDSYPTEQWQTIHPPGEEQALGALIRMAGVEFDEAAHSSITKPEVIDILQDAGSSMAHLSTETITAMIEVVINNNQRVRDAVDYHYQGDVLFFNAEKPPEESFLDRNGWFKYMEGDLKVVDVACLHRDMMRPEMLRLIGTHMVKELRERFDV</sequence>
<dbReference type="EMBL" id="CP000789">
    <property type="protein sequence ID" value="ABU70377.1"/>
    <property type="molecule type" value="Genomic_DNA"/>
</dbReference>
<keyword evidence="3" id="KW-0596">Phosphopantetheine</keyword>
<evidence type="ECO:0000256" key="4">
    <source>
        <dbReference type="ARBA" id="ARBA00022553"/>
    </source>
</evidence>
<dbReference type="FunFam" id="3.40.50.980:FF:000001">
    <property type="entry name" value="Non-ribosomal peptide synthetase"/>
    <property type="match status" value="1"/>
</dbReference>
<dbReference type="GO" id="GO:0009366">
    <property type="term" value="C:enterobactin synthetase complex"/>
    <property type="evidence" value="ECO:0007669"/>
    <property type="project" value="TreeGrafter"/>
</dbReference>
<dbReference type="SUPFAM" id="SSF52777">
    <property type="entry name" value="CoA-dependent acyltransferases"/>
    <property type="match status" value="2"/>
</dbReference>
<dbReference type="Pfam" id="PF00975">
    <property type="entry name" value="Thioesterase"/>
    <property type="match status" value="1"/>
</dbReference>
<feature type="domain" description="Carrier" evidence="5">
    <location>
        <begin position="974"/>
        <end position="1049"/>
    </location>
</feature>
<dbReference type="Gene3D" id="3.40.50.980">
    <property type="match status" value="2"/>
</dbReference>
<dbReference type="PROSITE" id="PS00455">
    <property type="entry name" value="AMP_BINDING"/>
    <property type="match status" value="1"/>
</dbReference>
<evidence type="ECO:0000256" key="1">
    <source>
        <dbReference type="ARBA" id="ARBA00001957"/>
    </source>
</evidence>
<dbReference type="FunFam" id="1.10.1200.10:FF:000005">
    <property type="entry name" value="Nonribosomal peptide synthetase 1"/>
    <property type="match status" value="1"/>
</dbReference>
<dbReference type="InterPro" id="IPR029058">
    <property type="entry name" value="AB_hydrolase_fold"/>
</dbReference>
<evidence type="ECO:0000256" key="3">
    <source>
        <dbReference type="ARBA" id="ARBA00022450"/>
    </source>
</evidence>
<dbReference type="CDD" id="cd17646">
    <property type="entry name" value="A_NRPS_AB3403-like"/>
    <property type="match status" value="1"/>
</dbReference>
<dbReference type="InterPro" id="IPR020806">
    <property type="entry name" value="PKS_PP-bd"/>
</dbReference>
<dbReference type="FunFam" id="3.40.50.12780:FF:000012">
    <property type="entry name" value="Non-ribosomal peptide synthetase"/>
    <property type="match status" value="1"/>
</dbReference>
<dbReference type="SUPFAM" id="SSF47336">
    <property type="entry name" value="ACP-like"/>
    <property type="match status" value="1"/>
</dbReference>
<dbReference type="InterPro" id="IPR001031">
    <property type="entry name" value="Thioesterase"/>
</dbReference>
<dbReference type="GO" id="GO:0031177">
    <property type="term" value="F:phosphopantetheine binding"/>
    <property type="evidence" value="ECO:0007669"/>
    <property type="project" value="InterPro"/>
</dbReference>
<dbReference type="GO" id="GO:0009239">
    <property type="term" value="P:enterobactin biosynthetic process"/>
    <property type="evidence" value="ECO:0007669"/>
    <property type="project" value="TreeGrafter"/>
</dbReference>
<dbReference type="PROSITE" id="PS00012">
    <property type="entry name" value="PHOSPHOPANTETHEINE"/>
    <property type="match status" value="1"/>
</dbReference>
<dbReference type="Pfam" id="PF13193">
    <property type="entry name" value="AMP-binding_C"/>
    <property type="match status" value="1"/>
</dbReference>
<dbReference type="SUPFAM" id="SSF53474">
    <property type="entry name" value="alpha/beta-Hydrolases"/>
    <property type="match status" value="1"/>
</dbReference>
<dbReference type="Proteomes" id="UP000008152">
    <property type="component" value="Chromosome I"/>
</dbReference>
<dbReference type="InterPro" id="IPR010071">
    <property type="entry name" value="AA_adenyl_dom"/>
</dbReference>
<accession>A7MT06</accession>